<keyword evidence="2" id="KW-1185">Reference proteome</keyword>
<accession>A0ACB0LTR3</accession>
<evidence type="ECO:0000313" key="1">
    <source>
        <dbReference type="EMBL" id="CAJ2672945.1"/>
    </source>
</evidence>
<sequence>MGQPNPYPGWINNQNPRWNQNSTQGAQAQQPRKPSPLEEAFTQFLKISQSSFENMQSTAVNQGASIKNLETQIGQLSKLITNLSKDYAGNTIDNSIKEAYQSVLRPSGIIKDVSIKIKDLIFRVDFVIIDIEEDADVPVILGIPFLATSRAVIDMEKDELKLRMRDKEQLIRIQKGKDDWCCRIDVKEPKSHGRRMKVTMKELEAGLAKLEMKEKPCPYLDMTDIKKEDIWVRRWGRLRKVAVKSKLGVNKIEIKKPEKCNIKIKFKKVIDYSKQPAKVKWISVPREPERTYPPK</sequence>
<gene>
    <name evidence="1" type="ORF">MILVUS5_LOCUS36490</name>
</gene>
<evidence type="ECO:0000313" key="2">
    <source>
        <dbReference type="Proteomes" id="UP001177021"/>
    </source>
</evidence>
<proteinExistence type="predicted"/>
<protein>
    <submittedName>
        <fullName evidence="1">Uncharacterized protein</fullName>
    </submittedName>
</protein>
<name>A0ACB0LTR3_TRIPR</name>
<dbReference type="Proteomes" id="UP001177021">
    <property type="component" value="Unassembled WGS sequence"/>
</dbReference>
<reference evidence="1" key="1">
    <citation type="submission" date="2023-10" db="EMBL/GenBank/DDBJ databases">
        <authorList>
            <person name="Rodriguez Cubillos JULIANA M."/>
            <person name="De Vega J."/>
        </authorList>
    </citation>
    <scope>NUCLEOTIDE SEQUENCE</scope>
</reference>
<comment type="caution">
    <text evidence="1">The sequence shown here is derived from an EMBL/GenBank/DDBJ whole genome shotgun (WGS) entry which is preliminary data.</text>
</comment>
<organism evidence="1 2">
    <name type="scientific">Trifolium pratense</name>
    <name type="common">Red clover</name>
    <dbReference type="NCBI Taxonomy" id="57577"/>
    <lineage>
        <taxon>Eukaryota</taxon>
        <taxon>Viridiplantae</taxon>
        <taxon>Streptophyta</taxon>
        <taxon>Embryophyta</taxon>
        <taxon>Tracheophyta</taxon>
        <taxon>Spermatophyta</taxon>
        <taxon>Magnoliopsida</taxon>
        <taxon>eudicotyledons</taxon>
        <taxon>Gunneridae</taxon>
        <taxon>Pentapetalae</taxon>
        <taxon>rosids</taxon>
        <taxon>fabids</taxon>
        <taxon>Fabales</taxon>
        <taxon>Fabaceae</taxon>
        <taxon>Papilionoideae</taxon>
        <taxon>50 kb inversion clade</taxon>
        <taxon>NPAAA clade</taxon>
        <taxon>Hologalegina</taxon>
        <taxon>IRL clade</taxon>
        <taxon>Trifolieae</taxon>
        <taxon>Trifolium</taxon>
    </lineage>
</organism>
<dbReference type="EMBL" id="CASHSV030000716">
    <property type="protein sequence ID" value="CAJ2672945.1"/>
    <property type="molecule type" value="Genomic_DNA"/>
</dbReference>